<dbReference type="EMBL" id="KI964024">
    <property type="protein sequence ID" value="EUC43599.1"/>
    <property type="molecule type" value="Genomic_DNA"/>
</dbReference>
<dbReference type="FunFam" id="3.30.70.870:FF:000002">
    <property type="entry name" value="Translation elongation factor 2"/>
    <property type="match status" value="1"/>
</dbReference>
<dbReference type="eggNOG" id="KOG0467">
    <property type="taxonomic scope" value="Eukaryota"/>
</dbReference>
<dbReference type="InterPro" id="IPR035647">
    <property type="entry name" value="EFG_III/V"/>
</dbReference>
<dbReference type="InterPro" id="IPR009000">
    <property type="entry name" value="Transl_B-barrel_sf"/>
</dbReference>
<dbReference type="GO" id="GO:0043022">
    <property type="term" value="F:ribosome binding"/>
    <property type="evidence" value="ECO:0007669"/>
    <property type="project" value="TreeGrafter"/>
</dbReference>
<dbReference type="CDD" id="cd01681">
    <property type="entry name" value="aeEF2_snRNP_like_IV"/>
    <property type="match status" value="1"/>
</dbReference>
<dbReference type="OrthoDB" id="364892at2759"/>
<keyword evidence="4" id="KW-0342">GTP-binding</keyword>
<name>W6Z7P2_COCMI</name>
<dbReference type="Pfam" id="PF00009">
    <property type="entry name" value="GTP_EFTU"/>
    <property type="match status" value="1"/>
</dbReference>
<dbReference type="SUPFAM" id="SSF52540">
    <property type="entry name" value="P-loop containing nucleoside triphosphate hydrolases"/>
    <property type="match status" value="1"/>
</dbReference>
<dbReference type="Pfam" id="PF25118">
    <property type="entry name" value="EFL1"/>
    <property type="match status" value="1"/>
</dbReference>
<evidence type="ECO:0000256" key="2">
    <source>
        <dbReference type="ARBA" id="ARBA00022741"/>
    </source>
</evidence>
<proteinExistence type="predicted"/>
<dbReference type="Pfam" id="PF14492">
    <property type="entry name" value="EFG_III"/>
    <property type="match status" value="1"/>
</dbReference>
<evidence type="ECO:0000256" key="4">
    <source>
        <dbReference type="ARBA" id="ARBA00023134"/>
    </source>
</evidence>
<dbReference type="Pfam" id="PF03144">
    <property type="entry name" value="GTP_EFTU_D2"/>
    <property type="match status" value="1"/>
</dbReference>
<dbReference type="HOGENOM" id="CLU_002794_3_1_1"/>
<evidence type="ECO:0000313" key="8">
    <source>
        <dbReference type="EMBL" id="EUC43599.1"/>
    </source>
</evidence>
<dbReference type="PANTHER" id="PTHR42908">
    <property type="entry name" value="TRANSLATION ELONGATION FACTOR-RELATED"/>
    <property type="match status" value="1"/>
</dbReference>
<dbReference type="PRINTS" id="PR00315">
    <property type="entry name" value="ELONGATNFCT"/>
</dbReference>
<dbReference type="SUPFAM" id="SSF50447">
    <property type="entry name" value="Translation proteins"/>
    <property type="match status" value="1"/>
</dbReference>
<dbReference type="InterPro" id="IPR041095">
    <property type="entry name" value="EFG_II"/>
</dbReference>
<dbReference type="Gene3D" id="3.30.230.10">
    <property type="match status" value="1"/>
</dbReference>
<dbReference type="Gene3D" id="3.40.50.300">
    <property type="entry name" value="P-loop containing nucleotide triphosphate hydrolases"/>
    <property type="match status" value="1"/>
</dbReference>
<dbReference type="STRING" id="930090.W6Z7P2"/>
<feature type="region of interest" description="Disordered" evidence="6">
    <location>
        <begin position="855"/>
        <end position="876"/>
    </location>
</feature>
<organism evidence="8 9">
    <name type="scientific">Bipolaris oryzae ATCC 44560</name>
    <dbReference type="NCBI Taxonomy" id="930090"/>
    <lineage>
        <taxon>Eukaryota</taxon>
        <taxon>Fungi</taxon>
        <taxon>Dikarya</taxon>
        <taxon>Ascomycota</taxon>
        <taxon>Pezizomycotina</taxon>
        <taxon>Dothideomycetes</taxon>
        <taxon>Pleosporomycetidae</taxon>
        <taxon>Pleosporales</taxon>
        <taxon>Pleosporineae</taxon>
        <taxon>Pleosporaceae</taxon>
        <taxon>Bipolaris</taxon>
    </lineage>
</organism>
<dbReference type="InterPro" id="IPR005225">
    <property type="entry name" value="Small_GTP-bd"/>
</dbReference>
<dbReference type="GO" id="GO:0003924">
    <property type="term" value="F:GTPase activity"/>
    <property type="evidence" value="ECO:0007669"/>
    <property type="project" value="InterPro"/>
</dbReference>
<gene>
    <name evidence="8" type="ORF">COCMIDRAFT_6974</name>
</gene>
<dbReference type="GO" id="GO:0005829">
    <property type="term" value="C:cytosol"/>
    <property type="evidence" value="ECO:0007669"/>
    <property type="project" value="TreeGrafter"/>
</dbReference>
<dbReference type="GO" id="GO:0042256">
    <property type="term" value="P:cytosolic ribosome assembly"/>
    <property type="evidence" value="ECO:0007669"/>
    <property type="project" value="TreeGrafter"/>
</dbReference>
<dbReference type="CDD" id="cd16261">
    <property type="entry name" value="EF2_snRNP_III"/>
    <property type="match status" value="1"/>
</dbReference>
<dbReference type="InterPro" id="IPR000795">
    <property type="entry name" value="T_Tr_GTP-bd_dom"/>
</dbReference>
<dbReference type="AlphaFoldDB" id="W6Z7P2"/>
<dbReference type="CDD" id="cd04096">
    <property type="entry name" value="eEF2_snRNP_like_C"/>
    <property type="match status" value="1"/>
</dbReference>
<protein>
    <recommendedName>
        <fullName evidence="5">Elongation factor-like 1</fullName>
    </recommendedName>
</protein>
<keyword evidence="9" id="KW-1185">Reference proteome</keyword>
<dbReference type="SMART" id="SM00838">
    <property type="entry name" value="EFG_C"/>
    <property type="match status" value="1"/>
</dbReference>
<dbReference type="InterPro" id="IPR000640">
    <property type="entry name" value="EFG_V-like"/>
</dbReference>
<dbReference type="InterPro" id="IPR004161">
    <property type="entry name" value="EFTu-like_2"/>
</dbReference>
<evidence type="ECO:0000256" key="1">
    <source>
        <dbReference type="ARBA" id="ARBA00022517"/>
    </source>
</evidence>
<keyword evidence="1" id="KW-0690">Ribosome biogenesis</keyword>
<dbReference type="KEGG" id="bor:COCMIDRAFT_6974"/>
<dbReference type="CDD" id="cd16268">
    <property type="entry name" value="EF2_II"/>
    <property type="match status" value="1"/>
</dbReference>
<dbReference type="PANTHER" id="PTHR42908:SF3">
    <property type="entry name" value="ELONGATION FACTOR-LIKE GTPASE 1"/>
    <property type="match status" value="1"/>
</dbReference>
<accession>W6Z7P2</accession>
<feature type="region of interest" description="Disordered" evidence="6">
    <location>
        <begin position="768"/>
        <end position="791"/>
    </location>
</feature>
<dbReference type="GO" id="GO:0005525">
    <property type="term" value="F:GTP binding"/>
    <property type="evidence" value="ECO:0007669"/>
    <property type="project" value="UniProtKB-KW"/>
</dbReference>
<dbReference type="Gene3D" id="3.30.70.240">
    <property type="match status" value="1"/>
</dbReference>
<evidence type="ECO:0000256" key="6">
    <source>
        <dbReference type="SAM" id="MobiDB-lite"/>
    </source>
</evidence>
<dbReference type="NCBIfam" id="TIGR00231">
    <property type="entry name" value="small_GTP"/>
    <property type="match status" value="1"/>
</dbReference>
<dbReference type="GeneID" id="19125139"/>
<keyword evidence="3" id="KW-0378">Hydrolase</keyword>
<evidence type="ECO:0000259" key="7">
    <source>
        <dbReference type="PROSITE" id="PS51722"/>
    </source>
</evidence>
<dbReference type="SUPFAM" id="SSF54211">
    <property type="entry name" value="Ribosomal protein S5 domain 2-like"/>
    <property type="match status" value="1"/>
</dbReference>
<evidence type="ECO:0000256" key="3">
    <source>
        <dbReference type="ARBA" id="ARBA00022801"/>
    </source>
</evidence>
<dbReference type="CDD" id="cd01885">
    <property type="entry name" value="EF2"/>
    <property type="match status" value="1"/>
</dbReference>
<dbReference type="RefSeq" id="XP_007689861.1">
    <property type="nucleotide sequence ID" value="XM_007691671.1"/>
</dbReference>
<dbReference type="InterPro" id="IPR027417">
    <property type="entry name" value="P-loop_NTPase"/>
</dbReference>
<dbReference type="InterPro" id="IPR056752">
    <property type="entry name" value="EFL1"/>
</dbReference>
<dbReference type="SUPFAM" id="SSF54980">
    <property type="entry name" value="EF-G C-terminal domain-like"/>
    <property type="match status" value="2"/>
</dbReference>
<dbReference type="InterPro" id="IPR020568">
    <property type="entry name" value="Ribosomal_Su5_D2-typ_SF"/>
</dbReference>
<dbReference type="Gene3D" id="2.40.30.10">
    <property type="entry name" value="Translation factors"/>
    <property type="match status" value="1"/>
</dbReference>
<dbReference type="Gene3D" id="3.30.70.870">
    <property type="entry name" value="Elongation Factor G (Translational Gtpase), domain 3"/>
    <property type="match status" value="1"/>
</dbReference>
<sequence>MPVVASQKLVALQQAADGIRNICILAHVDHGKTSLTDALIATNGIISPKLAGKIRYLDSRPDEQLRGITMESSAISLFFSSLRRSAPDAAPEHKEFLINLIDSPGHIDFSYEVSTASRLCDGAVVLVDAVEGVCSQTVTVLRQTWIEKLKPLLVINKMDRLITELKMSPAEAYTHLSKLLEQVNAVMGSFYQGERMEDDLRWREKMEERLNAAAAAAAAAADKTDTRSSSVLENGDSIDMTSTPAEYKEKDDEDIYFAPEKNNVIFGSAIDGWAFTVRQFAGLYEKKLGIKRSILEKVLWGDFYLDPKTKRVLSSKHLKGRHLKPMFVQLVLDNIWAVYEATTGGSNGKGDATMVEKITKSLNLNLPAHVMRSRDPRTLLMALFAAWLPLSTALLVSVTEYLPPPSKAQFERMPEIIDTSPGADYVDPQVRDAMTNFKTSAGAPVVAYVSKMISVPSSELPQNKRRAGALTAEEARELGRKKRAEIARQQAIANGQDTDVGSVTDALGSSTIGETETPVEEAEAAEEEAEHLIGFSRIFSGTLNVGDEVYVLGPKFTPANPHATPEPQKVKITALYLMMGRGLEPLTSVPAGVVFGIGGLEGHILKSGTLCSQLPGAVNLAGVQMGTEPIVRVALEPENPYDLDKMIRGLKLLVQSDPCAEYEQLPSGEHVILTAGELHLERCLKDLKERFAKCEIQAGEPIVPYRESIVAAAEMNPPKDPNLPRGTVIGETASKQVSVRLRVRPLPASVTDFLGKNAGAIKKLYSDRRAEDEGGNAEHQEHGNEDDGIQEAEKREIGQSLSLDEFKKQLKEAFAEAKGQKEVWTDVIEKITAFGPRRIGPNILVDATPDGICSKALRDSSSPDPDAEEPSDRTISPRTFSSTIAYAFQLATAQGPCCAEPVQGIAVFLESVTLNLGEDEGAQQDRGRLTGEVIKAVRSSIHQGFLDWSPRMLLAMYSCEIQASTDVLGRVYAVLTRRRGTILSETLSSTSSASTTGSQTFTINALLPVAESFGFSDEIRKRSSGSASPQLRFAGFEMLDEDPFWVPFTEDELEDLGELADRENVAKRYVDKVRKRKGLRVAGEKVVVDAEKQKTLKR</sequence>
<dbReference type="PROSITE" id="PS51722">
    <property type="entry name" value="G_TR_2"/>
    <property type="match status" value="1"/>
</dbReference>
<evidence type="ECO:0000313" key="9">
    <source>
        <dbReference type="Proteomes" id="UP000054032"/>
    </source>
</evidence>
<dbReference type="FunFam" id="3.30.70.240:FF:000006">
    <property type="entry name" value="Elongation factor like GTPase 1"/>
    <property type="match status" value="1"/>
</dbReference>
<dbReference type="GO" id="GO:1990904">
    <property type="term" value="C:ribonucleoprotein complex"/>
    <property type="evidence" value="ECO:0007669"/>
    <property type="project" value="TreeGrafter"/>
</dbReference>
<feature type="domain" description="Tr-type G" evidence="7">
    <location>
        <begin position="17"/>
        <end position="294"/>
    </location>
</feature>
<evidence type="ECO:0000256" key="5">
    <source>
        <dbReference type="ARBA" id="ARBA00081809"/>
    </source>
</evidence>
<dbReference type="Proteomes" id="UP000054032">
    <property type="component" value="Unassembled WGS sequence"/>
</dbReference>
<dbReference type="FunFam" id="3.90.1430.10:FF:000002">
    <property type="entry name" value="Elongation factor like GTPase 1"/>
    <property type="match status" value="1"/>
</dbReference>
<dbReference type="Gene3D" id="3.90.1430.10">
    <property type="entry name" value="Yeast translation eEF2 (G' domain)"/>
    <property type="match status" value="1"/>
</dbReference>
<dbReference type="Pfam" id="PF00679">
    <property type="entry name" value="EFG_C"/>
    <property type="match status" value="1"/>
</dbReference>
<dbReference type="InterPro" id="IPR014721">
    <property type="entry name" value="Ribsml_uS5_D2-typ_fold_subgr"/>
</dbReference>
<reference evidence="8 9" key="1">
    <citation type="journal article" date="2013" name="PLoS Genet.">
        <title>Comparative genome structure, secondary metabolite, and effector coding capacity across Cochliobolus pathogens.</title>
        <authorList>
            <person name="Condon B.J."/>
            <person name="Leng Y."/>
            <person name="Wu D."/>
            <person name="Bushley K.E."/>
            <person name="Ohm R.A."/>
            <person name="Otillar R."/>
            <person name="Martin J."/>
            <person name="Schackwitz W."/>
            <person name="Grimwood J."/>
            <person name="MohdZainudin N."/>
            <person name="Xue C."/>
            <person name="Wang R."/>
            <person name="Manning V.A."/>
            <person name="Dhillon B."/>
            <person name="Tu Z.J."/>
            <person name="Steffenson B.J."/>
            <person name="Salamov A."/>
            <person name="Sun H."/>
            <person name="Lowry S."/>
            <person name="LaButti K."/>
            <person name="Han J."/>
            <person name="Copeland A."/>
            <person name="Lindquist E."/>
            <person name="Barry K."/>
            <person name="Schmutz J."/>
            <person name="Baker S.E."/>
            <person name="Ciuffetti L.M."/>
            <person name="Grigoriev I.V."/>
            <person name="Zhong S."/>
            <person name="Turgeon B.G."/>
        </authorList>
    </citation>
    <scope>NUCLEOTIDE SEQUENCE [LARGE SCALE GENOMIC DNA]</scope>
    <source>
        <strain evidence="8 9">ATCC 44560</strain>
    </source>
</reference>
<keyword evidence="2" id="KW-0547">Nucleotide-binding</keyword>